<evidence type="ECO:0000313" key="2">
    <source>
        <dbReference type="EMBL" id="MFD2589938.1"/>
    </source>
</evidence>
<evidence type="ECO:0000313" key="3">
    <source>
        <dbReference type="Proteomes" id="UP001597459"/>
    </source>
</evidence>
<name>A0ABW5N5R5_9FLAO</name>
<keyword evidence="1" id="KW-0812">Transmembrane</keyword>
<organism evidence="2 3">
    <name type="scientific">Aquimarina hainanensis</name>
    <dbReference type="NCBI Taxonomy" id="1578017"/>
    <lineage>
        <taxon>Bacteria</taxon>
        <taxon>Pseudomonadati</taxon>
        <taxon>Bacteroidota</taxon>
        <taxon>Flavobacteriia</taxon>
        <taxon>Flavobacteriales</taxon>
        <taxon>Flavobacteriaceae</taxon>
        <taxon>Aquimarina</taxon>
    </lineage>
</organism>
<gene>
    <name evidence="2" type="ORF">ACFSTE_03790</name>
</gene>
<dbReference type="Proteomes" id="UP001597459">
    <property type="component" value="Unassembled WGS sequence"/>
</dbReference>
<comment type="caution">
    <text evidence="2">The sequence shown here is derived from an EMBL/GenBank/DDBJ whole genome shotgun (WGS) entry which is preliminary data.</text>
</comment>
<accession>A0ABW5N5R5</accession>
<keyword evidence="1" id="KW-0472">Membrane</keyword>
<proteinExistence type="predicted"/>
<feature type="transmembrane region" description="Helical" evidence="1">
    <location>
        <begin position="18"/>
        <end position="37"/>
    </location>
</feature>
<keyword evidence="1" id="KW-1133">Transmembrane helix</keyword>
<keyword evidence="3" id="KW-1185">Reference proteome</keyword>
<feature type="transmembrane region" description="Helical" evidence="1">
    <location>
        <begin position="165"/>
        <end position="184"/>
    </location>
</feature>
<protein>
    <submittedName>
        <fullName evidence="2">Uncharacterized protein</fullName>
    </submittedName>
</protein>
<dbReference type="RefSeq" id="WP_378256117.1">
    <property type="nucleotide sequence ID" value="NZ_JBHSJV010000001.1"/>
</dbReference>
<evidence type="ECO:0000256" key="1">
    <source>
        <dbReference type="SAM" id="Phobius"/>
    </source>
</evidence>
<reference evidence="3" key="1">
    <citation type="journal article" date="2019" name="Int. J. Syst. Evol. Microbiol.">
        <title>The Global Catalogue of Microorganisms (GCM) 10K type strain sequencing project: providing services to taxonomists for standard genome sequencing and annotation.</title>
        <authorList>
            <consortium name="The Broad Institute Genomics Platform"/>
            <consortium name="The Broad Institute Genome Sequencing Center for Infectious Disease"/>
            <person name="Wu L."/>
            <person name="Ma J."/>
        </authorList>
    </citation>
    <scope>NUCLEOTIDE SEQUENCE [LARGE SCALE GENOMIC DNA]</scope>
    <source>
        <strain evidence="3">KCTC 42423</strain>
    </source>
</reference>
<dbReference type="EMBL" id="JBHULX010000002">
    <property type="protein sequence ID" value="MFD2589938.1"/>
    <property type="molecule type" value="Genomic_DNA"/>
</dbReference>
<feature type="transmembrane region" description="Helical" evidence="1">
    <location>
        <begin position="43"/>
        <end position="61"/>
    </location>
</feature>
<sequence>MNIPHSFYSKTKQQQRFFIFKIICLALLCFFISIVIAYATTLYFFPFIILPVIISIIAPFIDVPSLKATKKITYYAPLFIAEKEKNKRIKIHGGTFLDYCFTINKNSNARERTRFILYNYIEGLLKLVEELETNSKTQYIIQGTSYIINERTANKIGLKRTKQDGIQLLILLFNYPLLTLTYSITKTKLSFPNYRTVATYEGKVSDILVHKKSLLLLRDKLS</sequence>